<gene>
    <name evidence="1" type="ORF">B5J99_11810</name>
</gene>
<accession>A0ABM6M7T4</accession>
<protein>
    <recommendedName>
        <fullName evidence="3">MobA-like NTP transferase domain-containing protein</fullName>
    </recommendedName>
</protein>
<evidence type="ECO:0008006" key="3">
    <source>
        <dbReference type="Google" id="ProtNLM"/>
    </source>
</evidence>
<name>A0ABM6M7T4_9SPHN</name>
<reference evidence="1 2" key="1">
    <citation type="submission" date="2017-03" db="EMBL/GenBank/DDBJ databases">
        <title>Complete genome sequence of Blastomonas fulva degrading microcsystin LR.</title>
        <authorList>
            <person name="Lee H.-g."/>
            <person name="Jin L."/>
            <person name="oh H.-M."/>
        </authorList>
    </citation>
    <scope>NUCLEOTIDE SEQUENCE [LARGE SCALE GENOMIC DNA]</scope>
    <source>
        <strain evidence="1 2">T2</strain>
    </source>
</reference>
<dbReference type="Gene3D" id="3.90.550.10">
    <property type="entry name" value="Spore Coat Polysaccharide Biosynthesis Protein SpsA, Chain A"/>
    <property type="match status" value="1"/>
</dbReference>
<evidence type="ECO:0000313" key="1">
    <source>
        <dbReference type="EMBL" id="ASR52057.1"/>
    </source>
</evidence>
<dbReference type="GeneID" id="303486257"/>
<dbReference type="SUPFAM" id="SSF53448">
    <property type="entry name" value="Nucleotide-diphospho-sugar transferases"/>
    <property type="match status" value="1"/>
</dbReference>
<dbReference type="RefSeq" id="WP_117352477.1">
    <property type="nucleotide sequence ID" value="NZ_CP020083.1"/>
</dbReference>
<sequence>MSSPTVLILAGKRDGKLDPLAEAAGVTHKCNVPIQGKPLLQWVLEGVKDGWADAPIWVSIHDPAVIADVPGVAELTAAGRLHMSVSRDGIVESIEAVIEQANKQGTNPFPMLITTGDNVLVTAEEIRAIHDFGMREGAGAVIAIAEKASILAEHPEAQRRFYEFKDMAISNCNAYWLRDAASFRAAEAFRGGGQFIKTKGRIAQAFGILNLIRFRLGWSTVDGAMAAISRRFKVKVRAFLLTEGAYAVDVDNERTYKIAEMLLAKRKPS</sequence>
<dbReference type="InterPro" id="IPR029044">
    <property type="entry name" value="Nucleotide-diphossugar_trans"/>
</dbReference>
<dbReference type="Proteomes" id="UP000258016">
    <property type="component" value="Chromosome"/>
</dbReference>
<keyword evidence="2" id="KW-1185">Reference proteome</keyword>
<proteinExistence type="predicted"/>
<organism evidence="1 2">
    <name type="scientific">Blastomonas fulva</name>
    <dbReference type="NCBI Taxonomy" id="1550728"/>
    <lineage>
        <taxon>Bacteria</taxon>
        <taxon>Pseudomonadati</taxon>
        <taxon>Pseudomonadota</taxon>
        <taxon>Alphaproteobacteria</taxon>
        <taxon>Sphingomonadales</taxon>
        <taxon>Sphingomonadaceae</taxon>
        <taxon>Blastomonas</taxon>
    </lineage>
</organism>
<evidence type="ECO:0000313" key="2">
    <source>
        <dbReference type="Proteomes" id="UP000258016"/>
    </source>
</evidence>
<dbReference type="EMBL" id="CP020083">
    <property type="protein sequence ID" value="ASR52057.1"/>
    <property type="molecule type" value="Genomic_DNA"/>
</dbReference>